<name>A0ABQ4EKP9_9ACTN</name>
<proteinExistence type="predicted"/>
<evidence type="ECO:0000313" key="2">
    <source>
        <dbReference type="Proteomes" id="UP000621500"/>
    </source>
</evidence>
<dbReference type="EMBL" id="BONX01000009">
    <property type="protein sequence ID" value="GIG95307.1"/>
    <property type="molecule type" value="Genomic_DNA"/>
</dbReference>
<protein>
    <recommendedName>
        <fullName evidence="3">Transposase</fullName>
    </recommendedName>
</protein>
<sequence>MFIVGRRGSDLAARTCGPVRTRFNSTRVNTPASRYDRLAIEHSFTEASYSTVRNYVARRRPVQRGRTPLRRIAYPAAVSRTPVSKSGDRTVQDDAGFSGALRRDLSTGHRRAYRDCGYDTHAHTARVRDS</sequence>
<evidence type="ECO:0000313" key="1">
    <source>
        <dbReference type="EMBL" id="GIG95307.1"/>
    </source>
</evidence>
<gene>
    <name evidence="1" type="ORF">Pma05_18800</name>
</gene>
<accession>A0ABQ4EKP9</accession>
<evidence type="ECO:0008006" key="3">
    <source>
        <dbReference type="Google" id="ProtNLM"/>
    </source>
</evidence>
<keyword evidence="2" id="KW-1185">Reference proteome</keyword>
<comment type="caution">
    <text evidence="1">The sequence shown here is derived from an EMBL/GenBank/DDBJ whole genome shotgun (WGS) entry which is preliminary data.</text>
</comment>
<organism evidence="1 2">
    <name type="scientific">Plantactinospora mayteni</name>
    <dbReference type="NCBI Taxonomy" id="566021"/>
    <lineage>
        <taxon>Bacteria</taxon>
        <taxon>Bacillati</taxon>
        <taxon>Actinomycetota</taxon>
        <taxon>Actinomycetes</taxon>
        <taxon>Micromonosporales</taxon>
        <taxon>Micromonosporaceae</taxon>
        <taxon>Plantactinospora</taxon>
    </lineage>
</organism>
<reference evidence="1 2" key="1">
    <citation type="submission" date="2021-01" db="EMBL/GenBank/DDBJ databases">
        <title>Whole genome shotgun sequence of Plantactinospora mayteni NBRC 109088.</title>
        <authorList>
            <person name="Komaki H."/>
            <person name="Tamura T."/>
        </authorList>
    </citation>
    <scope>NUCLEOTIDE SEQUENCE [LARGE SCALE GENOMIC DNA]</scope>
    <source>
        <strain evidence="1 2">NBRC 109088</strain>
    </source>
</reference>
<dbReference type="Proteomes" id="UP000621500">
    <property type="component" value="Unassembled WGS sequence"/>
</dbReference>